<dbReference type="Gene3D" id="3.40.50.80">
    <property type="entry name" value="Nucleotide-binding domain of ferredoxin-NADP reductase (FNR) module"/>
    <property type="match status" value="1"/>
</dbReference>
<evidence type="ECO:0000313" key="11">
    <source>
        <dbReference type="Proteomes" id="UP000827284"/>
    </source>
</evidence>
<dbReference type="PROSITE" id="PS51384">
    <property type="entry name" value="FAD_FR"/>
    <property type="match status" value="1"/>
</dbReference>
<feature type="region of interest" description="Disordered" evidence="7">
    <location>
        <begin position="934"/>
        <end position="976"/>
    </location>
</feature>
<dbReference type="OrthoDB" id="10006946at2759"/>
<evidence type="ECO:0000313" key="10">
    <source>
        <dbReference type="EMBL" id="GJJ75909.1"/>
    </source>
</evidence>
<dbReference type="InterPro" id="IPR013121">
    <property type="entry name" value="Fe_red_NAD-bd_6"/>
</dbReference>
<dbReference type="SUPFAM" id="SSF52343">
    <property type="entry name" value="Ferredoxin reductase-like, C-terminal NADP-linked domain"/>
    <property type="match status" value="1"/>
</dbReference>
<protein>
    <recommendedName>
        <fullName evidence="9">FAD-binding FR-type domain-containing protein</fullName>
    </recommendedName>
</protein>
<dbReference type="PANTHER" id="PTHR11972">
    <property type="entry name" value="NADPH OXIDASE"/>
    <property type="match status" value="1"/>
</dbReference>
<feature type="transmembrane region" description="Helical" evidence="8">
    <location>
        <begin position="713"/>
        <end position="730"/>
    </location>
</feature>
<keyword evidence="4" id="KW-0560">Oxidoreductase</keyword>
<feature type="transmembrane region" description="Helical" evidence="8">
    <location>
        <begin position="12"/>
        <end position="32"/>
    </location>
</feature>
<dbReference type="PANTHER" id="PTHR11972:SF69">
    <property type="entry name" value="FERRIC REDUCTION OXIDASE 6-RELATED"/>
    <property type="match status" value="1"/>
</dbReference>
<feature type="compositionally biased region" description="Low complexity" evidence="7">
    <location>
        <begin position="936"/>
        <end position="965"/>
    </location>
</feature>
<name>A0A9P3LZ56_9FUNG</name>
<keyword evidence="5" id="KW-0813">Transport</keyword>
<dbReference type="InterPro" id="IPR017927">
    <property type="entry name" value="FAD-bd_FR_type"/>
</dbReference>
<evidence type="ECO:0000256" key="2">
    <source>
        <dbReference type="ARBA" id="ARBA00022692"/>
    </source>
</evidence>
<sequence length="1011" mass="112212">MKAPSAKTFLKGVMLVPFVYLIGDFYLVWLHSEGKKAIYSYFNSRDIFFVGLLVLPAMVSHLVTIWGHYYRADSHFQKSIVQVVSRTEDDLKNGESKSSTKEKKKNTTSIWERHDSWKGWTVKVWVLVAICVFLNFIWFIQPVIAFLPRGIRFLGVYAGFMAYVAYASGYAAMASCAMLLLFVLRRSMFQAMGYTYADLLPLHRGLGLAFTFWSTIHMVCYILYYVHFDAFRSRFNFDGTTRGPQNMLALVGYAALIGLYLTSLPAIRRKSFGLFLHAHRALTIVMFLGTLLHFPYYLIWYYVLPSICLYLADRFVPKWIQTLSVAPKVTCSFQQDADILTIQIHSRDRMQPLKPYYPGDYVNVEIPQLSHRLQVATIYHPFTIASYWPEDPYSMTIYVRTFQENPASWTGGLAKLCLEQQDKENVTESPLTRREPIAIKANIDGIFGDRDHDYLSSKTLVIFSAGAAITTFMSLLKAIAAQIEATPFKGETIQVHLICTFRYESELYAYGDFMERITHDPRFLSWLQTRIYVSRPDKDTPPSACPTGQCTSEFVCGGTQSPKMTKIPKVLSEIEVEIEVPQESTSLLGNKQRRGKARAQYGSLLAQKESTSSSSSSSSSSSACCGDKSLCCQGSAQCDPALTRVASSSSSTIQATIVEDTTFLQTAYPPETLQSHRGLSGKGDDALHYYSSLPTFLAASSTKSSTLHAKKDLVATTSILIIPLVSFLWIRTVALEGTYNGETRWCRTTRDKNQHTTNHCLWAYALVPGIVHILVAIILGYTGLWIAKRRANRLFPWSADLASSLFTGEDSTASMSVANDSHALPKGGVVSNASVGGAEARDASYQRLIQGLGLPSPLPSVSSSPSGSSSSSSTLTPSTPRTSTSFHLPPSSSSLPLPSVHFPIRRRKILFERGRLQVNQHIQELQALGVGCEPVTSTSTLSSSSSSSSSSSTPLLQPEEGAAETTEAETEESRSSVLVFGAGPDAFVDMIQESCQKLKWDVEFHKETWAP</sequence>
<dbReference type="GO" id="GO:0005886">
    <property type="term" value="C:plasma membrane"/>
    <property type="evidence" value="ECO:0007669"/>
    <property type="project" value="TreeGrafter"/>
</dbReference>
<evidence type="ECO:0000256" key="7">
    <source>
        <dbReference type="SAM" id="MobiDB-lite"/>
    </source>
</evidence>
<dbReference type="InterPro" id="IPR050369">
    <property type="entry name" value="RBOH/FRE"/>
</dbReference>
<dbReference type="InterPro" id="IPR013130">
    <property type="entry name" value="Fe3_Rdtase_TM_dom"/>
</dbReference>
<comment type="subcellular location">
    <subcellularLocation>
        <location evidence="1">Membrane</location>
        <topology evidence="1">Multi-pass membrane protein</topology>
    </subcellularLocation>
</comment>
<evidence type="ECO:0000256" key="4">
    <source>
        <dbReference type="ARBA" id="ARBA00023002"/>
    </source>
</evidence>
<evidence type="ECO:0000256" key="3">
    <source>
        <dbReference type="ARBA" id="ARBA00022989"/>
    </source>
</evidence>
<dbReference type="GO" id="GO:0016491">
    <property type="term" value="F:oxidoreductase activity"/>
    <property type="evidence" value="ECO:0007669"/>
    <property type="project" value="UniProtKB-KW"/>
</dbReference>
<feature type="transmembrane region" description="Helical" evidence="8">
    <location>
        <begin position="761"/>
        <end position="787"/>
    </location>
</feature>
<dbReference type="GO" id="GO:0006811">
    <property type="term" value="P:monoatomic ion transport"/>
    <property type="evidence" value="ECO:0007669"/>
    <property type="project" value="UniProtKB-KW"/>
</dbReference>
<dbReference type="SFLD" id="SFLDG01168">
    <property type="entry name" value="Ferric_reductase_subgroup_(FRE"/>
    <property type="match status" value="1"/>
</dbReference>
<evidence type="ECO:0000259" key="9">
    <source>
        <dbReference type="PROSITE" id="PS51384"/>
    </source>
</evidence>
<accession>A0A9P3LZ56</accession>
<gene>
    <name evidence="10" type="ORF">EMPS_08267</name>
</gene>
<keyword evidence="5" id="KW-0406">Ion transport</keyword>
<dbReference type="SFLD" id="SFLDS00052">
    <property type="entry name" value="Ferric_Reductase_Domain"/>
    <property type="match status" value="1"/>
</dbReference>
<feature type="transmembrane region" description="Helical" evidence="8">
    <location>
        <begin position="205"/>
        <end position="227"/>
    </location>
</feature>
<evidence type="ECO:0000256" key="6">
    <source>
        <dbReference type="ARBA" id="ARBA00023136"/>
    </source>
</evidence>
<evidence type="ECO:0000256" key="5">
    <source>
        <dbReference type="ARBA" id="ARBA00023065"/>
    </source>
</evidence>
<evidence type="ECO:0000256" key="1">
    <source>
        <dbReference type="ARBA" id="ARBA00004141"/>
    </source>
</evidence>
<dbReference type="Pfam" id="PF01794">
    <property type="entry name" value="Ferric_reduct"/>
    <property type="match status" value="1"/>
</dbReference>
<dbReference type="EMBL" id="BQFW01000011">
    <property type="protein sequence ID" value="GJJ75909.1"/>
    <property type="molecule type" value="Genomic_DNA"/>
</dbReference>
<keyword evidence="11" id="KW-1185">Reference proteome</keyword>
<feature type="transmembrane region" description="Helical" evidence="8">
    <location>
        <begin position="160"/>
        <end position="184"/>
    </location>
</feature>
<dbReference type="CDD" id="cd06186">
    <property type="entry name" value="NOX_Duox_like_FAD_NADP"/>
    <property type="match status" value="1"/>
</dbReference>
<keyword evidence="2 8" id="KW-0812">Transmembrane</keyword>
<dbReference type="AlphaFoldDB" id="A0A9P3LZ56"/>
<feature type="region of interest" description="Disordered" evidence="7">
    <location>
        <begin position="857"/>
        <end position="899"/>
    </location>
</feature>
<reference evidence="10" key="2">
    <citation type="journal article" date="2022" name="Microbiol. Resour. Announc.">
        <title>Whole-Genome Sequence of Entomortierella parvispora E1425, a Mucoromycotan Fungus Associated with Burkholderiaceae-Related Endosymbiotic Bacteria.</title>
        <authorList>
            <person name="Herlambang A."/>
            <person name="Guo Y."/>
            <person name="Takashima Y."/>
            <person name="Narisawa K."/>
            <person name="Ohta H."/>
            <person name="Nishizawa T."/>
        </authorList>
    </citation>
    <scope>NUCLEOTIDE SEQUENCE</scope>
    <source>
        <strain evidence="10">E1425</strain>
    </source>
</reference>
<reference evidence="10" key="1">
    <citation type="submission" date="2021-11" db="EMBL/GenBank/DDBJ databases">
        <authorList>
            <person name="Herlambang A."/>
            <person name="Guo Y."/>
            <person name="Takashima Y."/>
            <person name="Nishizawa T."/>
        </authorList>
    </citation>
    <scope>NUCLEOTIDE SEQUENCE</scope>
    <source>
        <strain evidence="10">E1425</strain>
    </source>
</reference>
<feature type="domain" description="FAD-binding FR-type" evidence="9">
    <location>
        <begin position="318"/>
        <end position="453"/>
    </location>
</feature>
<organism evidence="10 11">
    <name type="scientific">Entomortierella parvispora</name>
    <dbReference type="NCBI Taxonomy" id="205924"/>
    <lineage>
        <taxon>Eukaryota</taxon>
        <taxon>Fungi</taxon>
        <taxon>Fungi incertae sedis</taxon>
        <taxon>Mucoromycota</taxon>
        <taxon>Mortierellomycotina</taxon>
        <taxon>Mortierellomycetes</taxon>
        <taxon>Mortierellales</taxon>
        <taxon>Mortierellaceae</taxon>
        <taxon>Entomortierella</taxon>
    </lineage>
</organism>
<comment type="caution">
    <text evidence="10">The sequence shown here is derived from an EMBL/GenBank/DDBJ whole genome shotgun (WGS) entry which is preliminary data.</text>
</comment>
<feature type="transmembrane region" description="Helical" evidence="8">
    <location>
        <begin position="120"/>
        <end position="140"/>
    </location>
</feature>
<keyword evidence="3 8" id="KW-1133">Transmembrane helix</keyword>
<proteinExistence type="predicted"/>
<evidence type="ECO:0000256" key="8">
    <source>
        <dbReference type="SAM" id="Phobius"/>
    </source>
</evidence>
<dbReference type="InterPro" id="IPR039261">
    <property type="entry name" value="FNR_nucleotide-bd"/>
</dbReference>
<dbReference type="Pfam" id="PF08030">
    <property type="entry name" value="NAD_binding_6"/>
    <property type="match status" value="1"/>
</dbReference>
<feature type="transmembrane region" description="Helical" evidence="8">
    <location>
        <begin position="247"/>
        <end position="267"/>
    </location>
</feature>
<dbReference type="Proteomes" id="UP000827284">
    <property type="component" value="Unassembled WGS sequence"/>
</dbReference>
<feature type="transmembrane region" description="Helical" evidence="8">
    <location>
        <begin position="47"/>
        <end position="69"/>
    </location>
</feature>
<keyword evidence="6 8" id="KW-0472">Membrane</keyword>